<dbReference type="InterPro" id="IPR058210">
    <property type="entry name" value="SACS/Nov_dom"/>
</dbReference>
<dbReference type="InterPro" id="IPR052957">
    <property type="entry name" value="Auxin_embryo_med"/>
</dbReference>
<dbReference type="PANTHER" id="PTHR32387:SF0">
    <property type="entry name" value="PROTEIN NO VEIN"/>
    <property type="match status" value="1"/>
</dbReference>
<accession>A0A813H2J4</accession>
<dbReference type="NCBIfam" id="NF047352">
    <property type="entry name" value="P_loop_sacsin"/>
    <property type="match status" value="1"/>
</dbReference>
<feature type="domain" description="Sacsin/Nov" evidence="2">
    <location>
        <begin position="1251"/>
        <end position="1369"/>
    </location>
</feature>
<dbReference type="Pfam" id="PF25794">
    <property type="entry name" value="SACS"/>
    <property type="match status" value="1"/>
</dbReference>
<feature type="compositionally biased region" description="Polar residues" evidence="1">
    <location>
        <begin position="777"/>
        <end position="790"/>
    </location>
</feature>
<dbReference type="EMBL" id="CAJNNV010030251">
    <property type="protein sequence ID" value="CAE8631941.1"/>
    <property type="molecule type" value="Genomic_DNA"/>
</dbReference>
<dbReference type="Proteomes" id="UP000654075">
    <property type="component" value="Unassembled WGS sequence"/>
</dbReference>
<keyword evidence="4" id="KW-1185">Reference proteome</keyword>
<organism evidence="3 4">
    <name type="scientific">Polarella glacialis</name>
    <name type="common">Dinoflagellate</name>
    <dbReference type="NCBI Taxonomy" id="89957"/>
    <lineage>
        <taxon>Eukaryota</taxon>
        <taxon>Sar</taxon>
        <taxon>Alveolata</taxon>
        <taxon>Dinophyceae</taxon>
        <taxon>Suessiales</taxon>
        <taxon>Suessiaceae</taxon>
        <taxon>Polarella</taxon>
    </lineage>
</organism>
<dbReference type="InterPro" id="IPR036890">
    <property type="entry name" value="HATPase_C_sf"/>
</dbReference>
<dbReference type="Gene3D" id="3.30.565.10">
    <property type="entry name" value="Histidine kinase-like ATPase, C-terminal domain"/>
    <property type="match status" value="1"/>
</dbReference>
<feature type="region of interest" description="Disordered" evidence="1">
    <location>
        <begin position="738"/>
        <end position="794"/>
    </location>
</feature>
<dbReference type="OrthoDB" id="1262810at2759"/>
<feature type="region of interest" description="Disordered" evidence="1">
    <location>
        <begin position="198"/>
        <end position="226"/>
    </location>
</feature>
<feature type="non-terminal residue" evidence="3">
    <location>
        <position position="1862"/>
    </location>
</feature>
<comment type="caution">
    <text evidence="3">The sequence shown here is derived from an EMBL/GenBank/DDBJ whole genome shotgun (WGS) entry which is preliminary data.</text>
</comment>
<evidence type="ECO:0000259" key="2">
    <source>
        <dbReference type="Pfam" id="PF25794"/>
    </source>
</evidence>
<feature type="compositionally biased region" description="Basic and acidic residues" evidence="1">
    <location>
        <begin position="738"/>
        <end position="752"/>
    </location>
</feature>
<proteinExistence type="predicted"/>
<dbReference type="SUPFAM" id="SSF55874">
    <property type="entry name" value="ATPase domain of HSP90 chaperone/DNA topoisomerase II/histidine kinase"/>
    <property type="match status" value="1"/>
</dbReference>
<name>A0A813H2J4_POLGL</name>
<reference evidence="3" key="1">
    <citation type="submission" date="2021-02" db="EMBL/GenBank/DDBJ databases">
        <authorList>
            <person name="Dougan E. K."/>
            <person name="Rhodes N."/>
            <person name="Thang M."/>
            <person name="Chan C."/>
        </authorList>
    </citation>
    <scope>NUCLEOTIDE SEQUENCE</scope>
</reference>
<dbReference type="PANTHER" id="PTHR32387">
    <property type="entry name" value="WU:FJ29H11"/>
    <property type="match status" value="1"/>
</dbReference>
<sequence length="1862" mass="202737">MWQYSPAPLPVQRQSLGLPESLSTYEAKEQLRRLRSERRLLRLPAAAAAWATWPRTACLGAAGVVAAGSLVRVKGKKLRCRGVLVGPAPEGRCRGDFLARAAIRKASNRLRPTVEVDVIRRLQSEIGASQRKRLSFVKLQVSFQEIIKELGVPLSTPLRSFLAKHSAHFQLIVARGREQKLEEFVTSLELLTAAPGPEMAELKENETPTTATTATTTAATPTTPTENYSGRLLAELLLENGGSVSMQSFEQSCGTWKLDASRSLERYSTTVAARNGGKEVGLVSIHEGIAVCLKGRVSEQGGRMMVNQLGDYFQHLWELGLKCEPLPSEPESEQNGKDSARVPTISQFIAGCTEHLKLVRGFTTHEVELVADGGQIPERPAFNYDILDLIPGHDAIDAPAEQAGENSDTSAVSDESRPATGWLSLLGQYSQWYSNRQAYVQPGALSSTKGPDDKQRLVAAFNRCIGARGFLTPDVVRAEIDHACRARKMTETELLLDVDVGPLLGGVAKMLLLVDATLMVCISTQVMLTLYDLERAILEHEVFKGKRRFEEACLGKLQFHPEVARRFQLDKLPGGIPKSFPEVSSVEIAEELFSEPLLTSVGSRYSDVRARSFENSLRSLAKARGLADFRMLGLYVQEASFLAQLIPGARFRNSEVQRRLYHHGGRAVSKALAEWTAIANPQAQTGFLDVLTQLSSPEALKQFVERMQQPGDTSLKGGGDAEAAQRYVRKVFRALAREAGSETGEARDDNRADGMPADSDSDGQEDPSDDVEADTASAASSEPGQLSPSRASRAERQELSRALLAQSVEILAQSGAGRRSVPALLLAMGGVEAELCRGRGLEDWASLGLEGGFGAWLGQNAERLVQASGAITTSLQVEHEVAAFCSRMKAAIAGKRLDGSGSASFEGWLRPSLRAHFGELLVEADIDAAVLHMTAEASEDKASVVNLQTSLAAAGHLPAEQAPDQAQGSVRAEAAARAVEAILEVPLLVNLRDALSDWSRRFGPVLGTDLASFLRSAAFTEMAAAQLGSRCVLELRHGSFVLLPTGQDSRPAAFAAALTARDARRAAAIVLALMLEERPPLELLRQVADEAYRSWDLPGVAEDFLLRAVCTLPQESPKACVEILGSSYLRLERPRQDLLAVGMAAESTEFTMALRRVGRLFGVMEWQEAAWRPLPQQQVEAARAPSSSEKPGEGLLPAEELCWDIALDKMVEFQNVDLAKRVWIKEPEDVRVRSLQRTVQGSVKRLSEDLYSGEAHFLLELVQNVDDCAYPPGVTPTLRLTHETRREEFSKLTSFEAEASTADGLLVFEHNESGFEERNVRAICDIDLSTKSAAQKRFIGAKGIGFKSVFLVTSTPVIHSGGYHFLFDAEALGGLGSLLPFPLLPPEKPSTGTRLVLPLRSETGPLRKRGLGASDVARRALRDIQPTLLLFLRKLQRIETSDQDLGRETIMQKSVFRLETGGDEVSLQTTVLASGSTGVAAAAATEIERWFVHTTVLRGPGANAEENVHTELKLAFRLDGPVARGEEAGPQQAFAWLPLRSYGLRFIIQADWRVPSSREAVTDQPFNQYIREEVPRAFAAAARALAASAELVTRNAAGTWEELQAPLDAAVGALAPLYGAVPRPGEALEFFLPTPQAIIRQLREVRPQLSRRVPEDLLSPETLAALEPLLVASGRYLQVGHLPGRAADALGVHGVDGAVAVDCLRAFPAKRAAGKALDEADLRLLHWLLLVIACEPNQPLEQLKTVPMLPTVGGKLVAAADGDIFDMPSDFPMALKGVLRLDPRLGAMARPEVRLLLDSLGVERIESSSFFERILLPKLKQPEPPDTKELLEVTRTLKELMSTCLDEDQKRSQLVDLLRGSK</sequence>
<gene>
    <name evidence="3" type="ORF">PGLA1383_LOCUS47941</name>
</gene>
<evidence type="ECO:0000313" key="4">
    <source>
        <dbReference type="Proteomes" id="UP000654075"/>
    </source>
</evidence>
<evidence type="ECO:0000313" key="3">
    <source>
        <dbReference type="EMBL" id="CAE8631941.1"/>
    </source>
</evidence>
<feature type="compositionally biased region" description="Low complexity" evidence="1">
    <location>
        <begin position="207"/>
        <end position="225"/>
    </location>
</feature>
<protein>
    <recommendedName>
        <fullName evidence="2">Sacsin/Nov domain-containing protein</fullName>
    </recommendedName>
</protein>
<evidence type="ECO:0000256" key="1">
    <source>
        <dbReference type="SAM" id="MobiDB-lite"/>
    </source>
</evidence>
<feature type="compositionally biased region" description="Acidic residues" evidence="1">
    <location>
        <begin position="759"/>
        <end position="773"/>
    </location>
</feature>